<dbReference type="Proteomes" id="UP000022910">
    <property type="component" value="Unassembled WGS sequence"/>
</dbReference>
<evidence type="ECO:0000256" key="1">
    <source>
        <dbReference type="SAM" id="Phobius"/>
    </source>
</evidence>
<organism evidence="2 3">
    <name type="scientific">Rhizophagus irregularis (strain DAOM 197198w)</name>
    <name type="common">Glomus intraradices</name>
    <dbReference type="NCBI Taxonomy" id="1432141"/>
    <lineage>
        <taxon>Eukaryota</taxon>
        <taxon>Fungi</taxon>
        <taxon>Fungi incertae sedis</taxon>
        <taxon>Mucoromycota</taxon>
        <taxon>Glomeromycotina</taxon>
        <taxon>Glomeromycetes</taxon>
        <taxon>Glomerales</taxon>
        <taxon>Glomeraceae</taxon>
        <taxon>Rhizophagus</taxon>
    </lineage>
</organism>
<dbReference type="HOGENOM" id="CLU_2005133_0_0_1"/>
<dbReference type="EMBL" id="JEMT01007053">
    <property type="protein sequence ID" value="EXX78929.1"/>
    <property type="molecule type" value="Genomic_DNA"/>
</dbReference>
<evidence type="ECO:0000313" key="3">
    <source>
        <dbReference type="Proteomes" id="UP000022910"/>
    </source>
</evidence>
<proteinExistence type="predicted"/>
<keyword evidence="1" id="KW-0812">Transmembrane</keyword>
<name>A0A015LGX1_RHIIW</name>
<keyword evidence="3" id="KW-1185">Reference proteome</keyword>
<keyword evidence="1" id="KW-1133">Transmembrane helix</keyword>
<sequence>MSAGSFSRRTSKQRRKWSAVTIRYSREGFFLLAPPQLLAAGWSEKEKERERERGGERANRLTMKRGKLVVWFCCAFLLRAAAVPILAHKRALRGFGPHDQPPIADVRLHRHCLQLVNKTGKMSE</sequence>
<keyword evidence="1" id="KW-0472">Membrane</keyword>
<comment type="caution">
    <text evidence="2">The sequence shown here is derived from an EMBL/GenBank/DDBJ whole genome shotgun (WGS) entry which is preliminary data.</text>
</comment>
<reference evidence="2 3" key="1">
    <citation type="submission" date="2014-02" db="EMBL/GenBank/DDBJ databases">
        <title>Single nucleus genome sequencing reveals high similarity among nuclei of an endomycorrhizal fungus.</title>
        <authorList>
            <person name="Lin K."/>
            <person name="Geurts R."/>
            <person name="Zhang Z."/>
            <person name="Limpens E."/>
            <person name="Saunders D.G."/>
            <person name="Mu D."/>
            <person name="Pang E."/>
            <person name="Cao H."/>
            <person name="Cha H."/>
            <person name="Lin T."/>
            <person name="Zhou Q."/>
            <person name="Shang Y."/>
            <person name="Li Y."/>
            <person name="Ivanov S."/>
            <person name="Sharma T."/>
            <person name="Velzen R.V."/>
            <person name="Ruijter N.D."/>
            <person name="Aanen D.K."/>
            <person name="Win J."/>
            <person name="Kamoun S."/>
            <person name="Bisseling T."/>
            <person name="Huang S."/>
        </authorList>
    </citation>
    <scope>NUCLEOTIDE SEQUENCE [LARGE SCALE GENOMIC DNA]</scope>
    <source>
        <strain evidence="3">DAOM197198w</strain>
    </source>
</reference>
<evidence type="ECO:0000313" key="2">
    <source>
        <dbReference type="EMBL" id="EXX78929.1"/>
    </source>
</evidence>
<protein>
    <submittedName>
        <fullName evidence="2">Uncharacterized protein</fullName>
    </submittedName>
</protein>
<feature type="transmembrane region" description="Helical" evidence="1">
    <location>
        <begin position="68"/>
        <end position="87"/>
    </location>
</feature>
<dbReference type="AlphaFoldDB" id="A0A015LGX1"/>
<accession>A0A015LGX1</accession>
<gene>
    <name evidence="2" type="ORF">RirG_010510</name>
</gene>